<comment type="caution">
    <text evidence="2">The sequence shown here is derived from an EMBL/GenBank/DDBJ whole genome shotgun (WGS) entry which is preliminary data.</text>
</comment>
<evidence type="ECO:0000313" key="2">
    <source>
        <dbReference type="EMBL" id="KAJ8443595.1"/>
    </source>
</evidence>
<organism evidence="2 3">
    <name type="scientific">Carnegiea gigantea</name>
    <dbReference type="NCBI Taxonomy" id="171969"/>
    <lineage>
        <taxon>Eukaryota</taxon>
        <taxon>Viridiplantae</taxon>
        <taxon>Streptophyta</taxon>
        <taxon>Embryophyta</taxon>
        <taxon>Tracheophyta</taxon>
        <taxon>Spermatophyta</taxon>
        <taxon>Magnoliopsida</taxon>
        <taxon>eudicotyledons</taxon>
        <taxon>Gunneridae</taxon>
        <taxon>Pentapetalae</taxon>
        <taxon>Caryophyllales</taxon>
        <taxon>Cactineae</taxon>
        <taxon>Cactaceae</taxon>
        <taxon>Cactoideae</taxon>
        <taxon>Echinocereeae</taxon>
        <taxon>Carnegiea</taxon>
    </lineage>
</organism>
<protein>
    <submittedName>
        <fullName evidence="2">Uncharacterized protein</fullName>
    </submittedName>
</protein>
<reference evidence="2" key="1">
    <citation type="submission" date="2022-04" db="EMBL/GenBank/DDBJ databases">
        <title>Carnegiea gigantea Genome sequencing and assembly v2.</title>
        <authorList>
            <person name="Copetti D."/>
            <person name="Sanderson M.J."/>
            <person name="Burquez A."/>
            <person name="Wojciechowski M.F."/>
        </authorList>
    </citation>
    <scope>NUCLEOTIDE SEQUENCE</scope>
    <source>
        <strain evidence="2">SGP5-SGP5p</strain>
        <tissue evidence="2">Aerial part</tissue>
    </source>
</reference>
<feature type="region of interest" description="Disordered" evidence="1">
    <location>
        <begin position="32"/>
        <end position="58"/>
    </location>
</feature>
<dbReference type="Proteomes" id="UP001153076">
    <property type="component" value="Unassembled WGS sequence"/>
</dbReference>
<evidence type="ECO:0000313" key="3">
    <source>
        <dbReference type="Proteomes" id="UP001153076"/>
    </source>
</evidence>
<name>A0A9Q1QKN0_9CARY</name>
<accession>A0A9Q1QKN0</accession>
<proteinExistence type="predicted"/>
<sequence>MSGAVLAACAQMMKRRRAPAVANCGLANHAPAPAPAPAPTSDPLPPAPRPIQQGSVTSQAVPVSNNIVDACGFHFKAFKGALSDVEEVVAGWPQHHLPPPQAEEHKRRKKLEVANKELQKRAAWLRSLEVKYGPYSMPDSGSRNKQGPVEEKRMKVEMLKAKVDEEKANFELVYNQAKNMDAEQGAKRRSGRIPSMRLAGSSHLRGDRIYADISILVSEATPKPKLKPNAKPKRNT</sequence>
<keyword evidence="3" id="KW-1185">Reference proteome</keyword>
<evidence type="ECO:0000256" key="1">
    <source>
        <dbReference type="SAM" id="MobiDB-lite"/>
    </source>
</evidence>
<dbReference type="AlphaFoldDB" id="A0A9Q1QKN0"/>
<gene>
    <name evidence="2" type="ORF">Cgig2_019577</name>
</gene>
<dbReference type="EMBL" id="JAKOGI010000115">
    <property type="protein sequence ID" value="KAJ8443595.1"/>
    <property type="molecule type" value="Genomic_DNA"/>
</dbReference>
<feature type="compositionally biased region" description="Pro residues" evidence="1">
    <location>
        <begin position="32"/>
        <end position="49"/>
    </location>
</feature>